<protein>
    <submittedName>
        <fullName evidence="2">Uncharacterized protein</fullName>
    </submittedName>
</protein>
<keyword evidence="1" id="KW-0472">Membrane</keyword>
<keyword evidence="1" id="KW-1133">Transmembrane helix</keyword>
<dbReference type="EMBL" id="GBRH01275397">
    <property type="protein sequence ID" value="JAD22498.1"/>
    <property type="molecule type" value="Transcribed_RNA"/>
</dbReference>
<reference evidence="2" key="1">
    <citation type="submission" date="2014-09" db="EMBL/GenBank/DDBJ databases">
        <authorList>
            <person name="Magalhaes I.L.F."/>
            <person name="Oliveira U."/>
            <person name="Santos F.R."/>
            <person name="Vidigal T.H.D.A."/>
            <person name="Brescovit A.D."/>
            <person name="Santos A.J."/>
        </authorList>
    </citation>
    <scope>NUCLEOTIDE SEQUENCE</scope>
    <source>
        <tissue evidence="2">Shoot tissue taken approximately 20 cm above the soil surface</tissue>
    </source>
</reference>
<evidence type="ECO:0000256" key="1">
    <source>
        <dbReference type="SAM" id="Phobius"/>
    </source>
</evidence>
<organism evidence="2">
    <name type="scientific">Arundo donax</name>
    <name type="common">Giant reed</name>
    <name type="synonym">Donax arundinaceus</name>
    <dbReference type="NCBI Taxonomy" id="35708"/>
    <lineage>
        <taxon>Eukaryota</taxon>
        <taxon>Viridiplantae</taxon>
        <taxon>Streptophyta</taxon>
        <taxon>Embryophyta</taxon>
        <taxon>Tracheophyta</taxon>
        <taxon>Spermatophyta</taxon>
        <taxon>Magnoliopsida</taxon>
        <taxon>Liliopsida</taxon>
        <taxon>Poales</taxon>
        <taxon>Poaceae</taxon>
        <taxon>PACMAD clade</taxon>
        <taxon>Arundinoideae</taxon>
        <taxon>Arundineae</taxon>
        <taxon>Arundo</taxon>
    </lineage>
</organism>
<reference evidence="2" key="2">
    <citation type="journal article" date="2015" name="Data Brief">
        <title>Shoot transcriptome of the giant reed, Arundo donax.</title>
        <authorList>
            <person name="Barrero R.A."/>
            <person name="Guerrero F.D."/>
            <person name="Moolhuijzen P."/>
            <person name="Goolsby J.A."/>
            <person name="Tidwell J."/>
            <person name="Bellgard S.E."/>
            <person name="Bellgard M.I."/>
        </authorList>
    </citation>
    <scope>NUCLEOTIDE SEQUENCE</scope>
    <source>
        <tissue evidence="2">Shoot tissue taken approximately 20 cm above the soil surface</tissue>
    </source>
</reference>
<feature type="transmembrane region" description="Helical" evidence="1">
    <location>
        <begin position="50"/>
        <end position="71"/>
    </location>
</feature>
<evidence type="ECO:0000313" key="2">
    <source>
        <dbReference type="EMBL" id="JAD22498.1"/>
    </source>
</evidence>
<keyword evidence="1" id="KW-0812">Transmembrane</keyword>
<sequence length="81" mass="9137">MRSIRQTRAAMRVGPFLFFSQGLALSGLDLNRQAQPCMYLAQNLPLTASSLFLLIFHVLGCTVSSLLKYVVPRLDYRCPLF</sequence>
<proteinExistence type="predicted"/>
<dbReference type="AlphaFoldDB" id="A0A0A8YAR1"/>
<name>A0A0A8YAR1_ARUDO</name>
<accession>A0A0A8YAR1</accession>